<organism evidence="2 3">
    <name type="scientific">Mordavella massiliensis</name>
    <dbReference type="NCBI Taxonomy" id="1871024"/>
    <lineage>
        <taxon>Bacteria</taxon>
        <taxon>Bacillati</taxon>
        <taxon>Bacillota</taxon>
        <taxon>Clostridia</taxon>
        <taxon>Eubacteriales</taxon>
        <taxon>Clostridiaceae</taxon>
        <taxon>Mordavella</taxon>
    </lineage>
</organism>
<dbReference type="Proteomes" id="UP000705508">
    <property type="component" value="Unassembled WGS sequence"/>
</dbReference>
<dbReference type="PANTHER" id="PTHR43581">
    <property type="entry name" value="ATP/GTP PHOSPHATASE"/>
    <property type="match status" value="1"/>
</dbReference>
<name>A0A938XE72_9CLOT</name>
<dbReference type="RefSeq" id="WP_204907417.1">
    <property type="nucleotide sequence ID" value="NZ_JACJKS010000027.1"/>
</dbReference>
<feature type="domain" description="ATPase AAA-type core" evidence="1">
    <location>
        <begin position="33"/>
        <end position="368"/>
    </location>
</feature>
<keyword evidence="2" id="KW-0547">Nucleotide-binding</keyword>
<dbReference type="Pfam" id="PF13304">
    <property type="entry name" value="AAA_21"/>
    <property type="match status" value="1"/>
</dbReference>
<reference evidence="2" key="2">
    <citation type="journal article" date="2021" name="Sci. Rep.">
        <title>The distribution of antibiotic resistance genes in chicken gut microbiota commensals.</title>
        <authorList>
            <person name="Juricova H."/>
            <person name="Matiasovicova J."/>
            <person name="Kubasova T."/>
            <person name="Cejkova D."/>
            <person name="Rychlik I."/>
        </authorList>
    </citation>
    <scope>NUCLEOTIDE SEQUENCE</scope>
    <source>
        <strain evidence="2">An582</strain>
    </source>
</reference>
<dbReference type="EMBL" id="JACJKS010000027">
    <property type="protein sequence ID" value="MBM6949422.1"/>
    <property type="molecule type" value="Genomic_DNA"/>
</dbReference>
<gene>
    <name evidence="2" type="ORF">H6A20_12340</name>
</gene>
<accession>A0A938XE72</accession>
<dbReference type="SUPFAM" id="SSF52540">
    <property type="entry name" value="P-loop containing nucleoside triphosphate hydrolases"/>
    <property type="match status" value="1"/>
</dbReference>
<dbReference type="Gene3D" id="3.40.50.300">
    <property type="entry name" value="P-loop containing nucleotide triphosphate hydrolases"/>
    <property type="match status" value="1"/>
</dbReference>
<keyword evidence="2" id="KW-0067">ATP-binding</keyword>
<comment type="caution">
    <text evidence="2">The sequence shown here is derived from an EMBL/GenBank/DDBJ whole genome shotgun (WGS) entry which is preliminary data.</text>
</comment>
<protein>
    <submittedName>
        <fullName evidence="2">ATP-binding protein</fullName>
    </submittedName>
</protein>
<evidence type="ECO:0000259" key="1">
    <source>
        <dbReference type="Pfam" id="PF13304"/>
    </source>
</evidence>
<sequence>MYIRRIIDKNIGPIEKIDLSFAFGDEGNPKPLVLVGQNGSGKSIFLSHIVDAFFEMADKAFDNACAGSKGGGHQYYKAISSSQIAIGKEYMYSYISFDDEGLINYIFKAGHLSKEKFDEESGCVLEDSLSWGKENNYKNVNIDSEKSEYIFRKDVICYFGPDRYEKPNWMGEKYYQSLESEHLSINEKWARQLQNPIIIKDVTERNLQWLMDVIADSRADIENNGDMLRIAHISVGDLLLLTTARKNLELIMSKILGKEVYFGLNLRNQGFSRFNIRLKSDDSIIVPTLNALSTGQIALFNMFSTIVRYADLNDVNKSIRLENITGIVVIDEIELHLHTYLQKEVLPELIKLFPKVQFIITTHAPLFLLGMEKTFGSQNYEIYEMPTATKINVECFSEFKRAYDYFRETQLYQQEIKNAIDNNTAKALIITEGSTDWKHMCAAYQALKKSGENSELFENMEFEFLEYEPKNSKGENSLKLEMGCSQLAAMCENYAKLRQRRKLIFIADRDDSTINRKLLGENKEFKDWGNNVYSLILPLPPHRESTPAICIEHYYKDDEIKTPISINGMERRLFIGNEFDKNGINYQKDILCEKKSVCGEDKINIIEGSSGEKVIRLSNSASGNLALPKMEFATRILEKSEPFDKFDFSSFVPLFSIIKKILDLPMR</sequence>
<proteinExistence type="predicted"/>
<evidence type="ECO:0000313" key="2">
    <source>
        <dbReference type="EMBL" id="MBM6949422.1"/>
    </source>
</evidence>
<dbReference type="InterPro" id="IPR003959">
    <property type="entry name" value="ATPase_AAA_core"/>
</dbReference>
<reference evidence="2" key="1">
    <citation type="submission" date="2020-08" db="EMBL/GenBank/DDBJ databases">
        <authorList>
            <person name="Cejkova D."/>
            <person name="Kubasova T."/>
            <person name="Jahodarova E."/>
            <person name="Rychlik I."/>
        </authorList>
    </citation>
    <scope>NUCLEOTIDE SEQUENCE</scope>
    <source>
        <strain evidence="2">An582</strain>
    </source>
</reference>
<dbReference type="InterPro" id="IPR051396">
    <property type="entry name" value="Bact_Antivir_Def_Nuclease"/>
</dbReference>
<dbReference type="GO" id="GO:0005524">
    <property type="term" value="F:ATP binding"/>
    <property type="evidence" value="ECO:0007669"/>
    <property type="project" value="UniProtKB-KW"/>
</dbReference>
<dbReference type="PANTHER" id="PTHR43581:SF2">
    <property type="entry name" value="EXCINUCLEASE ATPASE SUBUNIT"/>
    <property type="match status" value="1"/>
</dbReference>
<dbReference type="InterPro" id="IPR027417">
    <property type="entry name" value="P-loop_NTPase"/>
</dbReference>
<dbReference type="GO" id="GO:0016887">
    <property type="term" value="F:ATP hydrolysis activity"/>
    <property type="evidence" value="ECO:0007669"/>
    <property type="project" value="InterPro"/>
</dbReference>
<dbReference type="AlphaFoldDB" id="A0A938XE72"/>
<evidence type="ECO:0000313" key="3">
    <source>
        <dbReference type="Proteomes" id="UP000705508"/>
    </source>
</evidence>